<dbReference type="EMBL" id="GG666612">
    <property type="protein sequence ID" value="EEN49449.1"/>
    <property type="molecule type" value="Genomic_DNA"/>
</dbReference>
<dbReference type="SUPFAM" id="SSF57903">
    <property type="entry name" value="FYVE/PHD zinc finger"/>
    <property type="match status" value="1"/>
</dbReference>
<evidence type="ECO:0000313" key="5">
    <source>
        <dbReference type="EMBL" id="EEN49449.1"/>
    </source>
</evidence>
<dbReference type="SMART" id="SM00249">
    <property type="entry name" value="PHD"/>
    <property type="match status" value="1"/>
</dbReference>
<keyword evidence="1" id="KW-0479">Metal-binding</keyword>
<gene>
    <name evidence="5" type="ORF">BRAFLDRAFT_70783</name>
</gene>
<keyword evidence="3" id="KW-0862">Zinc</keyword>
<dbReference type="InterPro" id="IPR038765">
    <property type="entry name" value="Papain-like_cys_pep_sf"/>
</dbReference>
<dbReference type="GO" id="GO:0008270">
    <property type="term" value="F:zinc ion binding"/>
    <property type="evidence" value="ECO:0007669"/>
    <property type="project" value="UniProtKB-KW"/>
</dbReference>
<protein>
    <recommendedName>
        <fullName evidence="4">Zinc finger PHD-type domain-containing protein</fullName>
    </recommendedName>
</protein>
<dbReference type="InterPro" id="IPR013083">
    <property type="entry name" value="Znf_RING/FYVE/PHD"/>
</dbReference>
<proteinExistence type="predicted"/>
<dbReference type="InterPro" id="IPR011011">
    <property type="entry name" value="Znf_FYVE_PHD"/>
</dbReference>
<feature type="domain" description="Zinc finger PHD-type" evidence="4">
    <location>
        <begin position="127"/>
        <end position="170"/>
    </location>
</feature>
<dbReference type="SUPFAM" id="SSF54001">
    <property type="entry name" value="Cysteine proteinases"/>
    <property type="match status" value="1"/>
</dbReference>
<evidence type="ECO:0000256" key="3">
    <source>
        <dbReference type="ARBA" id="ARBA00022833"/>
    </source>
</evidence>
<accession>C3ZD94</accession>
<evidence type="ECO:0000259" key="4">
    <source>
        <dbReference type="SMART" id="SM00249"/>
    </source>
</evidence>
<dbReference type="InterPro" id="IPR019786">
    <property type="entry name" value="Zinc_finger_PHD-type_CS"/>
</dbReference>
<dbReference type="AlphaFoldDB" id="C3ZD94"/>
<reference evidence="5" key="1">
    <citation type="journal article" date="2008" name="Nature">
        <title>The amphioxus genome and the evolution of the chordate karyotype.</title>
        <authorList>
            <consortium name="US DOE Joint Genome Institute (JGI-PGF)"/>
            <person name="Putnam N.H."/>
            <person name="Butts T."/>
            <person name="Ferrier D.E.K."/>
            <person name="Furlong R.F."/>
            <person name="Hellsten U."/>
            <person name="Kawashima T."/>
            <person name="Robinson-Rechavi M."/>
            <person name="Shoguchi E."/>
            <person name="Terry A."/>
            <person name="Yu J.-K."/>
            <person name="Benito-Gutierrez E.L."/>
            <person name="Dubchak I."/>
            <person name="Garcia-Fernandez J."/>
            <person name="Gibson-Brown J.J."/>
            <person name="Grigoriev I.V."/>
            <person name="Horton A.C."/>
            <person name="de Jong P.J."/>
            <person name="Jurka J."/>
            <person name="Kapitonov V.V."/>
            <person name="Kohara Y."/>
            <person name="Kuroki Y."/>
            <person name="Lindquist E."/>
            <person name="Lucas S."/>
            <person name="Osoegawa K."/>
            <person name="Pennacchio L.A."/>
            <person name="Salamov A.A."/>
            <person name="Satou Y."/>
            <person name="Sauka-Spengler T."/>
            <person name="Schmutz J."/>
            <person name="Shin-I T."/>
            <person name="Toyoda A."/>
            <person name="Bronner-Fraser M."/>
            <person name="Fujiyama A."/>
            <person name="Holland L.Z."/>
            <person name="Holland P.W.H."/>
            <person name="Satoh N."/>
            <person name="Rokhsar D.S."/>
        </authorList>
    </citation>
    <scope>NUCLEOTIDE SEQUENCE [LARGE SCALE GENOMIC DNA]</scope>
    <source>
        <strain evidence="5">S238N-H82</strain>
        <tissue evidence="5">Testes</tissue>
    </source>
</reference>
<dbReference type="PANTHER" id="PTHR34718">
    <property type="entry name" value="PHD-TYPE DOMAIN-CONTAINING PROTEIN"/>
    <property type="match status" value="1"/>
</dbReference>
<keyword evidence="2" id="KW-0863">Zinc-finger</keyword>
<dbReference type="PROSITE" id="PS01359">
    <property type="entry name" value="ZF_PHD_1"/>
    <property type="match status" value="1"/>
</dbReference>
<dbReference type="InParanoid" id="C3ZD94"/>
<name>C3ZD94_BRAFL</name>
<sequence length="171" mass="19446">MHWVLSSYTDGQVCLYDGLGVSMMTKPLLIQLCQSYAAFADKETDVLSVMLPEVQRYWNENDCGLFAIAWAMDIAEGQDVSRVVYDERKMRGHLEKCFEKGKLTPFPRLTSRRRRIGPTKAHQISLVCHCEQGGRLGRLERCKACRRIFHVSCLPVSPPRDGTWACDGCVM</sequence>
<organism>
    <name type="scientific">Branchiostoma floridae</name>
    <name type="common">Florida lancelet</name>
    <name type="synonym">Amphioxus</name>
    <dbReference type="NCBI Taxonomy" id="7739"/>
    <lineage>
        <taxon>Eukaryota</taxon>
        <taxon>Metazoa</taxon>
        <taxon>Chordata</taxon>
        <taxon>Cephalochordata</taxon>
        <taxon>Leptocardii</taxon>
        <taxon>Amphioxiformes</taxon>
        <taxon>Branchiostomatidae</taxon>
        <taxon>Branchiostoma</taxon>
    </lineage>
</organism>
<evidence type="ECO:0000256" key="2">
    <source>
        <dbReference type="ARBA" id="ARBA00022771"/>
    </source>
</evidence>
<dbReference type="PANTHER" id="PTHR34718:SF2">
    <property type="entry name" value="PHD-TYPE DOMAIN-CONTAINING PROTEIN"/>
    <property type="match status" value="1"/>
</dbReference>
<evidence type="ECO:0000256" key="1">
    <source>
        <dbReference type="ARBA" id="ARBA00022723"/>
    </source>
</evidence>
<dbReference type="Gene3D" id="3.30.40.10">
    <property type="entry name" value="Zinc/RING finger domain, C3HC4 (zinc finger)"/>
    <property type="match status" value="1"/>
</dbReference>
<dbReference type="InterPro" id="IPR001965">
    <property type="entry name" value="Znf_PHD"/>
</dbReference>